<dbReference type="Proteomes" id="UP000299102">
    <property type="component" value="Unassembled WGS sequence"/>
</dbReference>
<organism evidence="1 2">
    <name type="scientific">Eumeta variegata</name>
    <name type="common">Bagworm moth</name>
    <name type="synonym">Eumeta japonica</name>
    <dbReference type="NCBI Taxonomy" id="151549"/>
    <lineage>
        <taxon>Eukaryota</taxon>
        <taxon>Metazoa</taxon>
        <taxon>Ecdysozoa</taxon>
        <taxon>Arthropoda</taxon>
        <taxon>Hexapoda</taxon>
        <taxon>Insecta</taxon>
        <taxon>Pterygota</taxon>
        <taxon>Neoptera</taxon>
        <taxon>Endopterygota</taxon>
        <taxon>Lepidoptera</taxon>
        <taxon>Glossata</taxon>
        <taxon>Ditrysia</taxon>
        <taxon>Tineoidea</taxon>
        <taxon>Psychidae</taxon>
        <taxon>Oiketicinae</taxon>
        <taxon>Eumeta</taxon>
    </lineage>
</organism>
<dbReference type="AlphaFoldDB" id="A0A4C1TKG8"/>
<protein>
    <submittedName>
        <fullName evidence="1">Uncharacterized protein</fullName>
    </submittedName>
</protein>
<name>A0A4C1TKG8_EUMVA</name>
<reference evidence="1 2" key="1">
    <citation type="journal article" date="2019" name="Commun. Biol.">
        <title>The bagworm genome reveals a unique fibroin gene that provides high tensile strength.</title>
        <authorList>
            <person name="Kono N."/>
            <person name="Nakamura H."/>
            <person name="Ohtoshi R."/>
            <person name="Tomita M."/>
            <person name="Numata K."/>
            <person name="Arakawa K."/>
        </authorList>
    </citation>
    <scope>NUCLEOTIDE SEQUENCE [LARGE SCALE GENOMIC DNA]</scope>
</reference>
<dbReference type="EMBL" id="BGZK01000065">
    <property type="protein sequence ID" value="GBP14605.1"/>
    <property type="molecule type" value="Genomic_DNA"/>
</dbReference>
<evidence type="ECO:0000313" key="2">
    <source>
        <dbReference type="Proteomes" id="UP000299102"/>
    </source>
</evidence>
<gene>
    <name evidence="1" type="ORF">EVAR_93479_1</name>
</gene>
<comment type="caution">
    <text evidence="1">The sequence shown here is derived from an EMBL/GenBank/DDBJ whole genome shotgun (WGS) entry which is preliminary data.</text>
</comment>
<proteinExistence type="predicted"/>
<accession>A0A4C1TKG8</accession>
<evidence type="ECO:0000313" key="1">
    <source>
        <dbReference type="EMBL" id="GBP14605.1"/>
    </source>
</evidence>
<sequence length="88" mass="10083">MLPETGANDLECHPVLEAPSMGPVPVSAVFALPRLRTRKALLQRNVREVRVLRRGAPWRNMPSPKGRRALKVYKLHKDRLRGHRTWGI</sequence>
<keyword evidence="2" id="KW-1185">Reference proteome</keyword>